<keyword evidence="1 2" id="KW-0489">Methyltransferase</keyword>
<comment type="caution">
    <text evidence="2">The sequence shown here is derived from an EMBL/GenBank/DDBJ whole genome shotgun (WGS) entry which is preliminary data.</text>
</comment>
<feature type="binding site" evidence="1">
    <location>
        <position position="143"/>
    </location>
    <ligand>
        <name>S-adenosyl-L-methionine</name>
        <dbReference type="ChEBI" id="CHEBI:59789"/>
    </ligand>
</feature>
<feature type="binding site" evidence="1">
    <location>
        <begin position="168"/>
        <end position="169"/>
    </location>
    <ligand>
        <name>S-adenosyl-L-methionine</name>
        <dbReference type="ChEBI" id="CHEBI:59789"/>
    </ligand>
</feature>
<feature type="active site" description="Proton acceptor" evidence="1">
    <location>
        <position position="189"/>
    </location>
</feature>
<evidence type="ECO:0000313" key="3">
    <source>
        <dbReference type="Proteomes" id="UP000555728"/>
    </source>
</evidence>
<dbReference type="InterPro" id="IPR029063">
    <property type="entry name" value="SAM-dependent_MTases_sf"/>
</dbReference>
<comment type="similarity">
    <text evidence="1">Belongs to the RlmJ family.</text>
</comment>
<dbReference type="Gene3D" id="3.40.50.150">
    <property type="entry name" value="Vaccinia Virus protein VP39"/>
    <property type="match status" value="1"/>
</dbReference>
<keyword evidence="1" id="KW-0698">rRNA processing</keyword>
<dbReference type="SUPFAM" id="SSF53335">
    <property type="entry name" value="S-adenosyl-L-methionine-dependent methyltransferases"/>
    <property type="match status" value="1"/>
</dbReference>
<dbReference type="Pfam" id="PF04378">
    <property type="entry name" value="RsmJ"/>
    <property type="match status" value="1"/>
</dbReference>
<gene>
    <name evidence="1" type="primary">rlmJ</name>
    <name evidence="2" type="ORF">GGD88_002974</name>
</gene>
<dbReference type="GO" id="GO:0003723">
    <property type="term" value="F:RNA binding"/>
    <property type="evidence" value="ECO:0007669"/>
    <property type="project" value="UniProtKB-UniRule"/>
</dbReference>
<protein>
    <recommendedName>
        <fullName evidence="1">Ribosomal RNA large subunit methyltransferase J</fullName>
        <ecNumber evidence="1">2.1.1.266</ecNumber>
    </recommendedName>
    <alternativeName>
        <fullName evidence="1">23S rRNA (adenine(2030)-N6)-methyltransferase</fullName>
    </alternativeName>
    <alternativeName>
        <fullName evidence="1">23S rRNA m6A2030 methyltransferase</fullName>
    </alternativeName>
</protein>
<feature type="binding site" evidence="1">
    <location>
        <position position="43"/>
    </location>
    <ligand>
        <name>S-adenosyl-L-methionine</name>
        <dbReference type="ChEBI" id="CHEBI:59789"/>
    </ligand>
</feature>
<name>A0A7W6S2J7_9PROT</name>
<dbReference type="RefSeq" id="WP_343056384.1">
    <property type="nucleotide sequence ID" value="NZ_JACIGI010000030.1"/>
</dbReference>
<proteinExistence type="inferred from homology"/>
<dbReference type="PANTHER" id="PTHR37426">
    <property type="entry name" value="RIBOSOMAL RNA LARGE SUBUNIT METHYLTRANSFERASE J"/>
    <property type="match status" value="1"/>
</dbReference>
<keyword evidence="3" id="KW-1185">Reference proteome</keyword>
<feature type="binding site" evidence="1">
    <location>
        <position position="66"/>
    </location>
    <ligand>
        <name>S-adenosyl-L-methionine</name>
        <dbReference type="ChEBI" id="CHEBI:59789"/>
    </ligand>
</feature>
<comment type="function">
    <text evidence="1">Specifically methylates the adenine in position 2030 of 23S rRNA.</text>
</comment>
<dbReference type="AlphaFoldDB" id="A0A7W6S2J7"/>
<organism evidence="2 3">
    <name type="scientific">Roseospira goensis</name>
    <dbReference type="NCBI Taxonomy" id="391922"/>
    <lineage>
        <taxon>Bacteria</taxon>
        <taxon>Pseudomonadati</taxon>
        <taxon>Pseudomonadota</taxon>
        <taxon>Alphaproteobacteria</taxon>
        <taxon>Rhodospirillales</taxon>
        <taxon>Rhodospirillaceae</taxon>
        <taxon>Roseospira</taxon>
    </lineage>
</organism>
<evidence type="ECO:0000256" key="1">
    <source>
        <dbReference type="HAMAP-Rule" id="MF_00934"/>
    </source>
</evidence>
<keyword evidence="1 2" id="KW-0808">Transferase</keyword>
<feature type="site" description="Interaction with substrate rRNA" evidence="1">
    <location>
        <position position="28"/>
    </location>
</feature>
<dbReference type="HAMAP" id="MF_00934">
    <property type="entry name" value="23SrRNA_methyltr_J"/>
    <property type="match status" value="1"/>
</dbReference>
<comment type="subunit">
    <text evidence="1">Monomer.</text>
</comment>
<dbReference type="InterPro" id="IPR007473">
    <property type="entry name" value="RlmJ"/>
</dbReference>
<feature type="binding site" evidence="1">
    <location>
        <position position="125"/>
    </location>
    <ligand>
        <name>S-adenosyl-L-methionine</name>
        <dbReference type="ChEBI" id="CHEBI:59789"/>
    </ligand>
</feature>
<comment type="catalytic activity">
    <reaction evidence="1">
        <text>adenosine(2030) in 23S rRNA + S-adenosyl-L-methionine = N(6)-methyladenosine(2030) in 23S rRNA + S-adenosyl-L-homocysteine + H(+)</text>
        <dbReference type="Rhea" id="RHEA:43736"/>
        <dbReference type="Rhea" id="RHEA-COMP:10668"/>
        <dbReference type="Rhea" id="RHEA-COMP:10669"/>
        <dbReference type="ChEBI" id="CHEBI:15378"/>
        <dbReference type="ChEBI" id="CHEBI:57856"/>
        <dbReference type="ChEBI" id="CHEBI:59789"/>
        <dbReference type="ChEBI" id="CHEBI:74411"/>
        <dbReference type="ChEBI" id="CHEBI:74449"/>
        <dbReference type="EC" id="2.1.1.266"/>
    </reaction>
</comment>
<dbReference type="Proteomes" id="UP000555728">
    <property type="component" value="Unassembled WGS sequence"/>
</dbReference>
<dbReference type="EMBL" id="JACIGI010000030">
    <property type="protein sequence ID" value="MBB4287230.1"/>
    <property type="molecule type" value="Genomic_DNA"/>
</dbReference>
<dbReference type="GO" id="GO:0070475">
    <property type="term" value="P:rRNA base methylation"/>
    <property type="evidence" value="ECO:0007669"/>
    <property type="project" value="UniProtKB-UniRule"/>
</dbReference>
<feature type="binding site" evidence="1">
    <location>
        <position position="189"/>
    </location>
    <ligand>
        <name>S-adenosyl-L-methionine</name>
        <dbReference type="ChEBI" id="CHEBI:59789"/>
    </ligand>
</feature>
<dbReference type="GO" id="GO:0005829">
    <property type="term" value="C:cytosol"/>
    <property type="evidence" value="ECO:0007669"/>
    <property type="project" value="TreeGrafter"/>
</dbReference>
<reference evidence="2 3" key="1">
    <citation type="submission" date="2020-08" db="EMBL/GenBank/DDBJ databases">
        <title>Genome sequencing of Purple Non-Sulfur Bacteria from various extreme environments.</title>
        <authorList>
            <person name="Mayer M."/>
        </authorList>
    </citation>
    <scope>NUCLEOTIDE SEQUENCE [LARGE SCALE GENOMIC DNA]</scope>
    <source>
        <strain evidence="2 3">JA135</strain>
    </source>
</reference>
<dbReference type="PANTHER" id="PTHR37426:SF1">
    <property type="entry name" value="RIBOSOMAL RNA LARGE SUBUNIT METHYLTRANSFERASE J"/>
    <property type="match status" value="1"/>
</dbReference>
<dbReference type="EC" id="2.1.1.266" evidence="1"/>
<keyword evidence="1" id="KW-0949">S-adenosyl-L-methionine</keyword>
<sequence>MRPRVDTARRPALPPGAILPRRRETMNYRHAFHAGNVGDVLKHAVLSLILTHLMAKPKPVLVLDTHAGAGAYDLDGGAAARTGEWRGGIGRLRGAGAAVPAALRGYLTAVADIAAAHGPTIYPGSPLLAAARLRPGDRLVAVERHPETHAALAALLGRRPGVTVRDGDGYAALAALLPPPERRGLVLMDPPFEDRGEYAALAAALGRAHRRFATGVYMLWYPVKDPGAVEAFRQQIADSGVRRVLAAELTVRPTTTIRGLAGSGLILVNPPYRLDETLRALLPWLADTLAETPGVGGWRLDWLRGEA</sequence>
<dbReference type="GO" id="GO:0036307">
    <property type="term" value="F:23S rRNA (adenine(2030)-N(6))-methyltransferase activity"/>
    <property type="evidence" value="ECO:0007669"/>
    <property type="project" value="UniProtKB-UniRule"/>
</dbReference>
<keyword evidence="1" id="KW-0694">RNA-binding</keyword>
<accession>A0A7W6S2J7</accession>
<evidence type="ECO:0000313" key="2">
    <source>
        <dbReference type="EMBL" id="MBB4287230.1"/>
    </source>
</evidence>